<evidence type="ECO:0000313" key="3">
    <source>
        <dbReference type="Proteomes" id="UP000593567"/>
    </source>
</evidence>
<dbReference type="Proteomes" id="UP000593567">
    <property type="component" value="Unassembled WGS sequence"/>
</dbReference>
<sequence>MRKGKSPKSRNVAISGGMEQVEGACNSLLSMLSVIQQYVNDVVNGQRPADPAMGRYLMNLISAVPKIDTADFENMLNSNMKDLLMVVYLSNLTKTQLTITEKLTEASV</sequence>
<dbReference type="GO" id="GO:0031369">
    <property type="term" value="F:translation initiation factor binding"/>
    <property type="evidence" value="ECO:0007669"/>
    <property type="project" value="TreeGrafter"/>
</dbReference>
<keyword evidence="3" id="KW-1185">Reference proteome</keyword>
<organism evidence="2 3">
    <name type="scientific">Bugula neritina</name>
    <name type="common">Brown bryozoan</name>
    <name type="synonym">Sertularia neritina</name>
    <dbReference type="NCBI Taxonomy" id="10212"/>
    <lineage>
        <taxon>Eukaryota</taxon>
        <taxon>Metazoa</taxon>
        <taxon>Spiralia</taxon>
        <taxon>Lophotrochozoa</taxon>
        <taxon>Bryozoa</taxon>
        <taxon>Gymnolaemata</taxon>
        <taxon>Cheilostomatida</taxon>
        <taxon>Flustrina</taxon>
        <taxon>Buguloidea</taxon>
        <taxon>Bugulidae</taxon>
        <taxon>Bugula</taxon>
    </lineage>
</organism>
<dbReference type="PANTHER" id="PTHR10540">
    <property type="entry name" value="EUKARYOTIC TRANSLATION INITIATION FACTOR 3 SUBUNIT F-RELATED"/>
    <property type="match status" value="1"/>
</dbReference>
<protein>
    <submittedName>
        <fullName evidence="2">EIF3F</fullName>
    </submittedName>
</protein>
<name>A0A7J7JV28_BUGNE</name>
<dbReference type="InterPro" id="IPR024969">
    <property type="entry name" value="EIF3F/CSN6-like_C"/>
</dbReference>
<reference evidence="2" key="1">
    <citation type="submission" date="2020-06" db="EMBL/GenBank/DDBJ databases">
        <title>Draft genome of Bugula neritina, a colonial animal packing powerful symbionts and potential medicines.</title>
        <authorList>
            <person name="Rayko M."/>
        </authorList>
    </citation>
    <scope>NUCLEOTIDE SEQUENCE [LARGE SCALE GENOMIC DNA]</scope>
    <source>
        <strain evidence="2">Kwan_BN1</strain>
    </source>
</reference>
<gene>
    <name evidence="2" type="ORF">EB796_011861</name>
</gene>
<accession>A0A7J7JV28</accession>
<dbReference type="Pfam" id="PF13012">
    <property type="entry name" value="MitMem_reg"/>
    <property type="match status" value="1"/>
</dbReference>
<dbReference type="PANTHER" id="PTHR10540:SF6">
    <property type="entry name" value="EUKARYOTIC TRANSLATION INITIATION FACTOR 3 SUBUNIT F"/>
    <property type="match status" value="1"/>
</dbReference>
<feature type="domain" description="EIF3F/CSN6-like C-terminal" evidence="1">
    <location>
        <begin position="12"/>
        <end position="103"/>
    </location>
</feature>
<evidence type="ECO:0000259" key="1">
    <source>
        <dbReference type="Pfam" id="PF13012"/>
    </source>
</evidence>
<dbReference type="EMBL" id="VXIV02001785">
    <property type="protein sequence ID" value="KAF6029823.1"/>
    <property type="molecule type" value="Genomic_DNA"/>
</dbReference>
<evidence type="ECO:0000313" key="2">
    <source>
        <dbReference type="EMBL" id="KAF6029823.1"/>
    </source>
</evidence>
<comment type="caution">
    <text evidence="2">The sequence shown here is derived from an EMBL/GenBank/DDBJ whole genome shotgun (WGS) entry which is preliminary data.</text>
</comment>
<dbReference type="OrthoDB" id="25498at2759"/>
<dbReference type="AlphaFoldDB" id="A0A7J7JV28"/>
<dbReference type="GO" id="GO:0003743">
    <property type="term" value="F:translation initiation factor activity"/>
    <property type="evidence" value="ECO:0007669"/>
    <property type="project" value="TreeGrafter"/>
</dbReference>
<dbReference type="GO" id="GO:0071541">
    <property type="term" value="C:eukaryotic translation initiation factor 3 complex, eIF3m"/>
    <property type="evidence" value="ECO:0007669"/>
    <property type="project" value="TreeGrafter"/>
</dbReference>
<proteinExistence type="predicted"/>